<organism evidence="5 6">
    <name type="scientific">Paracoccus tegillarcae</name>
    <dbReference type="NCBI Taxonomy" id="1529068"/>
    <lineage>
        <taxon>Bacteria</taxon>
        <taxon>Pseudomonadati</taxon>
        <taxon>Pseudomonadota</taxon>
        <taxon>Alphaproteobacteria</taxon>
        <taxon>Rhodobacterales</taxon>
        <taxon>Paracoccaceae</taxon>
        <taxon>Paracoccus</taxon>
    </lineage>
</organism>
<name>A0A2K9EL13_9RHOB</name>
<dbReference type="Proteomes" id="UP000233742">
    <property type="component" value="Chromosome"/>
</dbReference>
<dbReference type="SMART" id="SM00855">
    <property type="entry name" value="PGAM"/>
    <property type="match status" value="1"/>
</dbReference>
<feature type="binding site" evidence="4">
    <location>
        <begin position="11"/>
        <end position="18"/>
    </location>
    <ligand>
        <name>substrate</name>
    </ligand>
</feature>
<evidence type="ECO:0000313" key="6">
    <source>
        <dbReference type="Proteomes" id="UP000233742"/>
    </source>
</evidence>
<evidence type="ECO:0000313" key="5">
    <source>
        <dbReference type="EMBL" id="AUH32285.1"/>
    </source>
</evidence>
<dbReference type="InterPro" id="IPR001345">
    <property type="entry name" value="PG/BPGM_mutase_AS"/>
</dbReference>
<dbReference type="InterPro" id="IPR029033">
    <property type="entry name" value="His_PPase_superfam"/>
</dbReference>
<dbReference type="EMBL" id="CP025408">
    <property type="protein sequence ID" value="AUH32285.1"/>
    <property type="molecule type" value="Genomic_DNA"/>
</dbReference>
<evidence type="ECO:0000256" key="4">
    <source>
        <dbReference type="PIRSR" id="PIRSR613078-2"/>
    </source>
</evidence>
<dbReference type="Gene3D" id="3.40.50.1240">
    <property type="entry name" value="Phosphoglycerate mutase-like"/>
    <property type="match status" value="1"/>
</dbReference>
<dbReference type="InterPro" id="IPR013078">
    <property type="entry name" value="His_Pase_superF_clade-1"/>
</dbReference>
<accession>A0A2K9EL13</accession>
<reference evidence="5 6" key="1">
    <citation type="submission" date="2017-12" db="EMBL/GenBank/DDBJ databases">
        <authorList>
            <person name="Hurst M.R.H."/>
        </authorList>
    </citation>
    <scope>NUCLEOTIDE SEQUENCE [LARGE SCALE GENOMIC DNA]</scope>
    <source>
        <strain evidence="5 6">BM15</strain>
    </source>
</reference>
<feature type="active site" description="Proton donor/acceptor" evidence="3">
    <location>
        <position position="82"/>
    </location>
</feature>
<proteinExistence type="predicted"/>
<evidence type="ECO:0000256" key="3">
    <source>
        <dbReference type="PIRSR" id="PIRSR613078-1"/>
    </source>
</evidence>
<evidence type="ECO:0000256" key="2">
    <source>
        <dbReference type="ARBA" id="ARBA00023235"/>
    </source>
</evidence>
<dbReference type="KEGG" id="paro:CUV01_01730"/>
<gene>
    <name evidence="5" type="ORF">CUV01_01730</name>
</gene>
<dbReference type="RefSeq" id="WP_101458963.1">
    <property type="nucleotide sequence ID" value="NZ_CP025408.1"/>
</dbReference>
<dbReference type="GO" id="GO:0016791">
    <property type="term" value="F:phosphatase activity"/>
    <property type="evidence" value="ECO:0007669"/>
    <property type="project" value="TreeGrafter"/>
</dbReference>
<keyword evidence="6" id="KW-1185">Reference proteome</keyword>
<dbReference type="AlphaFoldDB" id="A0A2K9EL13"/>
<dbReference type="CDD" id="cd07067">
    <property type="entry name" value="HP_PGM_like"/>
    <property type="match status" value="1"/>
</dbReference>
<keyword evidence="2" id="KW-0413">Isomerase</keyword>
<dbReference type="OrthoDB" id="9781415at2"/>
<dbReference type="Pfam" id="PF00300">
    <property type="entry name" value="His_Phos_1"/>
    <property type="match status" value="1"/>
</dbReference>
<sequence>MPDYPDLYLMRHGQTVWNAEGRMQGRMNSNLTDLGTAQAHAQSRLVSGIEAARYASPQGRARQTAQIVFDGQPYQEDERLCEIDIGGFSGQRYEDIKAQNAQLFAGSQFGWYDGAPQGEGFDSLRARCRSFLDDLTGPALIVTHGITLRMMRVVALGLPMERFAEMAQFQGAVQVIRNGQHEIWQEDESLRLATLDGNS</sequence>
<evidence type="ECO:0000256" key="1">
    <source>
        <dbReference type="ARBA" id="ARBA00023152"/>
    </source>
</evidence>
<dbReference type="PANTHER" id="PTHR48100">
    <property type="entry name" value="BROAD-SPECIFICITY PHOSPHATASE YOR283W-RELATED"/>
    <property type="match status" value="1"/>
</dbReference>
<protein>
    <submittedName>
        <fullName evidence="5">Histidine phosphatase family protein</fullName>
    </submittedName>
</protein>
<dbReference type="PROSITE" id="PS00175">
    <property type="entry name" value="PG_MUTASE"/>
    <property type="match status" value="1"/>
</dbReference>
<dbReference type="PANTHER" id="PTHR48100:SF1">
    <property type="entry name" value="HISTIDINE PHOSPHATASE FAMILY PROTEIN-RELATED"/>
    <property type="match status" value="1"/>
</dbReference>
<dbReference type="SUPFAM" id="SSF53254">
    <property type="entry name" value="Phosphoglycerate mutase-like"/>
    <property type="match status" value="1"/>
</dbReference>
<keyword evidence="1" id="KW-0324">Glycolysis</keyword>
<dbReference type="GO" id="GO:0005737">
    <property type="term" value="C:cytoplasm"/>
    <property type="evidence" value="ECO:0007669"/>
    <property type="project" value="TreeGrafter"/>
</dbReference>
<dbReference type="InterPro" id="IPR050275">
    <property type="entry name" value="PGM_Phosphatase"/>
</dbReference>
<feature type="active site" description="Tele-phosphohistidine intermediate" evidence="3">
    <location>
        <position position="12"/>
    </location>
</feature>
<feature type="binding site" evidence="4">
    <location>
        <position position="60"/>
    </location>
    <ligand>
        <name>substrate</name>
    </ligand>
</feature>